<reference evidence="1" key="2">
    <citation type="submission" date="2021-01" db="EMBL/GenBank/DDBJ databases">
        <authorList>
            <person name="Schikora-Tamarit M.A."/>
        </authorList>
    </citation>
    <scope>NUCLEOTIDE SEQUENCE</scope>
    <source>
        <strain evidence="1">NCAIM Y.01608</strain>
    </source>
</reference>
<dbReference type="Pfam" id="PF10355">
    <property type="entry name" value="Ytp1"/>
    <property type="match status" value="1"/>
</dbReference>
<organism evidence="1 2">
    <name type="scientific">Ogataea polymorpha</name>
    <dbReference type="NCBI Taxonomy" id="460523"/>
    <lineage>
        <taxon>Eukaryota</taxon>
        <taxon>Fungi</taxon>
        <taxon>Dikarya</taxon>
        <taxon>Ascomycota</taxon>
        <taxon>Saccharomycotina</taxon>
        <taxon>Pichiomycetes</taxon>
        <taxon>Pichiales</taxon>
        <taxon>Pichiaceae</taxon>
        <taxon>Ogataea</taxon>
    </lineage>
</organism>
<dbReference type="PANTHER" id="PTHR31685">
    <property type="entry name" value="INTEGRAL MEMBRANE PROTEIN (AFU_ORTHOLOGUE AFUA_6G12730)-RELATED"/>
    <property type="match status" value="1"/>
</dbReference>
<gene>
    <name evidence="1" type="ORF">OGATHE_006211</name>
</gene>
<dbReference type="InterPro" id="IPR018827">
    <property type="entry name" value="YTP1_C"/>
</dbReference>
<comment type="caution">
    <text evidence="1">The sequence shown here is derived from an EMBL/GenBank/DDBJ whole genome shotgun (WGS) entry which is preliminary data.</text>
</comment>
<proteinExistence type="predicted"/>
<protein>
    <submittedName>
        <fullName evidence="1">Uncharacterized protein</fullName>
    </submittedName>
</protein>
<sequence length="439" mass="48534">MTSALLLAVLATLFCRAHAGFEEGADEDTSYLAAVAQNVNKTLIFHWLISVLLLVVVPSVGAVFVLAGRLATGVSIQALCAVYAAVEALILRFPDPSGEENVTSRGTAWFLAFFYCVTLLLGSVATGSPLLADKIGFVGPKIANVVYKVFSVLLVLCGFLKSGMAVVSALGFCYGLHTGQCNAHGIMGTAFIGYGFLLSMVLVVPWLRHGDGQKHSQEFYDSLMITVWGIINTFTEHRPWEPWSHGDYQHTSMGIIFWACGMLGIWLSRNNRRNPMPALTLMFTAYAMSQHAQHMQISTKVHAFFGWVLMLGGFARIWEITFLLQDRRCHPSGKIISFQYLPPFSLVLAGITFMGANEEQLKLVVDMGADHSSYVLILASAACLVELWFLGLLELYLRLVGYTIYDQNHYDAIPPPPTDEFELHDFNDLESNRETPSEQ</sequence>
<evidence type="ECO:0000313" key="2">
    <source>
        <dbReference type="Proteomes" id="UP000788993"/>
    </source>
</evidence>
<accession>A0A1B7SK02</accession>
<reference evidence="1" key="1">
    <citation type="journal article" date="2021" name="Open Biol.">
        <title>Shared evolutionary footprints suggest mitochondrial oxidative damage underlies multiple complex I losses in fungi.</title>
        <authorList>
            <person name="Schikora-Tamarit M.A."/>
            <person name="Marcet-Houben M."/>
            <person name="Nosek J."/>
            <person name="Gabaldon T."/>
        </authorList>
    </citation>
    <scope>NUCLEOTIDE SEQUENCE</scope>
    <source>
        <strain evidence="1">NCAIM Y.01608</strain>
    </source>
</reference>
<dbReference type="RefSeq" id="XP_018211732.1">
    <property type="nucleotide sequence ID" value="XM_018354351.1"/>
</dbReference>
<evidence type="ECO:0000313" key="1">
    <source>
        <dbReference type="EMBL" id="KAH3659327.1"/>
    </source>
</evidence>
<keyword evidence="2" id="KW-1185">Reference proteome</keyword>
<dbReference type="AlphaFoldDB" id="A0A1B7SK02"/>
<dbReference type="PANTHER" id="PTHR31685:SF2">
    <property type="entry name" value="PROTEIN YTP1"/>
    <property type="match status" value="1"/>
</dbReference>
<dbReference type="Proteomes" id="UP000788993">
    <property type="component" value="Unassembled WGS sequence"/>
</dbReference>
<dbReference type="EMBL" id="JAEUBD010001540">
    <property type="protein sequence ID" value="KAH3659327.1"/>
    <property type="molecule type" value="Genomic_DNA"/>
</dbReference>
<name>A0A1B7SK02_9ASCO</name>